<dbReference type="Proteomes" id="UP001596504">
    <property type="component" value="Unassembled WGS sequence"/>
</dbReference>
<feature type="domain" description="DUF4333" evidence="1">
    <location>
        <begin position="19"/>
        <end position="88"/>
    </location>
</feature>
<reference evidence="3" key="1">
    <citation type="journal article" date="2019" name="Int. J. Syst. Evol. Microbiol.">
        <title>The Global Catalogue of Microorganisms (GCM) 10K type strain sequencing project: providing services to taxonomists for standard genome sequencing and annotation.</title>
        <authorList>
            <consortium name="The Broad Institute Genomics Platform"/>
            <consortium name="The Broad Institute Genome Sequencing Center for Infectious Disease"/>
            <person name="Wu L."/>
            <person name="Ma J."/>
        </authorList>
    </citation>
    <scope>NUCLEOTIDE SEQUENCE [LARGE SCALE GENOMIC DNA]</scope>
    <source>
        <strain evidence="3">WLHS5</strain>
    </source>
</reference>
<accession>A0ABW2LV79</accession>
<dbReference type="RefSeq" id="WP_380672454.1">
    <property type="nucleotide sequence ID" value="NZ_JBHTCJ010000017.1"/>
</dbReference>
<sequence length="98" mass="10499">MPVVLLAVVITVAVALKPPPEVRTVMAGSGVEQGIREVAVREYGIPDPEKVSCPRQIPVQVGHQLFCTISNKLGLERKVPVVVQTDRGDYMVGKPIAG</sequence>
<dbReference type="EMBL" id="JBHTCJ010000017">
    <property type="protein sequence ID" value="MFC7344556.1"/>
    <property type="molecule type" value="Genomic_DNA"/>
</dbReference>
<keyword evidence="3" id="KW-1185">Reference proteome</keyword>
<evidence type="ECO:0000313" key="2">
    <source>
        <dbReference type="EMBL" id="MFC7344556.1"/>
    </source>
</evidence>
<name>A0ABW2LV79_9PSEU</name>
<evidence type="ECO:0000313" key="3">
    <source>
        <dbReference type="Proteomes" id="UP001596504"/>
    </source>
</evidence>
<evidence type="ECO:0000259" key="1">
    <source>
        <dbReference type="Pfam" id="PF14230"/>
    </source>
</evidence>
<comment type="caution">
    <text evidence="2">The sequence shown here is derived from an EMBL/GenBank/DDBJ whole genome shotgun (WGS) entry which is preliminary data.</text>
</comment>
<gene>
    <name evidence="2" type="ORF">ACFQRI_24380</name>
</gene>
<protein>
    <submittedName>
        <fullName evidence="2">DUF4333 domain-containing protein</fullName>
    </submittedName>
</protein>
<proteinExistence type="predicted"/>
<dbReference type="Pfam" id="PF14230">
    <property type="entry name" value="DUF4333"/>
    <property type="match status" value="1"/>
</dbReference>
<dbReference type="InterPro" id="IPR025637">
    <property type="entry name" value="DUF4333"/>
</dbReference>
<organism evidence="2 3">
    <name type="scientific">Saccharopolyspora griseoalba</name>
    <dbReference type="NCBI Taxonomy" id="1431848"/>
    <lineage>
        <taxon>Bacteria</taxon>
        <taxon>Bacillati</taxon>
        <taxon>Actinomycetota</taxon>
        <taxon>Actinomycetes</taxon>
        <taxon>Pseudonocardiales</taxon>
        <taxon>Pseudonocardiaceae</taxon>
        <taxon>Saccharopolyspora</taxon>
    </lineage>
</organism>